<keyword evidence="6 7" id="KW-0472">Membrane</keyword>
<keyword evidence="3" id="KW-1003">Cell membrane</keyword>
<evidence type="ECO:0000256" key="3">
    <source>
        <dbReference type="ARBA" id="ARBA00022475"/>
    </source>
</evidence>
<name>A0A6L8UVQ9_9BACL</name>
<reference evidence="9 10" key="1">
    <citation type="submission" date="2019-12" db="EMBL/GenBank/DDBJ databases">
        <title>Paenibacillus sp. nov. sp. isolated from soil.</title>
        <authorList>
            <person name="Kim J."/>
            <person name="Jeong S.E."/>
            <person name="Jung H.S."/>
            <person name="Jeon C.O."/>
        </authorList>
    </citation>
    <scope>NUCLEOTIDE SEQUENCE [LARGE SCALE GENOMIC DNA]</scope>
    <source>
        <strain evidence="9 10">5J-6</strain>
    </source>
</reference>
<protein>
    <submittedName>
        <fullName evidence="9">ABC transporter permease subunit</fullName>
    </submittedName>
</protein>
<evidence type="ECO:0000256" key="1">
    <source>
        <dbReference type="ARBA" id="ARBA00004651"/>
    </source>
</evidence>
<feature type="transmembrane region" description="Helical" evidence="7">
    <location>
        <begin position="189"/>
        <end position="214"/>
    </location>
</feature>
<sequence length="300" mass="33120">MSSEHVSTNIASKSDRVFNAVNAILLGIMGIITFFPLYYVFVVSFSDPSSYISSEFKLLPAKWSLASYKYLMSTDAFLHAIGNSVFLAVVGTVLSLLVTSCLAYAISRKRLQGRKFIMLLILLTTLFNPGIIPPYLLVRDLHLINSTWSLILPVLTSGWYVLLMKGFFDSIPASLEESARIDGCNDISVWYRIILPLSLPSLAAFGLFYAVAYWNTFFTALLYINDFTKQPLQVLLQNMLIDASTAAGGGAAAEMMSEQRIPPETLKMAAVVIATIPILLVYPFLQKHFAKGAMVGSVKE</sequence>
<dbReference type="Gene3D" id="1.10.3720.10">
    <property type="entry name" value="MetI-like"/>
    <property type="match status" value="1"/>
</dbReference>
<evidence type="ECO:0000256" key="5">
    <source>
        <dbReference type="ARBA" id="ARBA00022989"/>
    </source>
</evidence>
<feature type="transmembrane region" description="Helical" evidence="7">
    <location>
        <begin position="148"/>
        <end position="168"/>
    </location>
</feature>
<feature type="transmembrane region" description="Helical" evidence="7">
    <location>
        <begin position="20"/>
        <end position="41"/>
    </location>
</feature>
<dbReference type="AlphaFoldDB" id="A0A6L8UVQ9"/>
<evidence type="ECO:0000256" key="2">
    <source>
        <dbReference type="ARBA" id="ARBA00022448"/>
    </source>
</evidence>
<gene>
    <name evidence="9" type="ORF">GQF01_09220</name>
</gene>
<keyword evidence="10" id="KW-1185">Reference proteome</keyword>
<dbReference type="InterPro" id="IPR035906">
    <property type="entry name" value="MetI-like_sf"/>
</dbReference>
<dbReference type="Proteomes" id="UP000481087">
    <property type="component" value="Unassembled WGS sequence"/>
</dbReference>
<dbReference type="EMBL" id="WTUZ01000012">
    <property type="protein sequence ID" value="MZQ82313.1"/>
    <property type="molecule type" value="Genomic_DNA"/>
</dbReference>
<keyword evidence="2 7" id="KW-0813">Transport</keyword>
<dbReference type="Pfam" id="PF00528">
    <property type="entry name" value="BPD_transp_1"/>
    <property type="match status" value="1"/>
</dbReference>
<dbReference type="PROSITE" id="PS50928">
    <property type="entry name" value="ABC_TM1"/>
    <property type="match status" value="1"/>
</dbReference>
<proteinExistence type="inferred from homology"/>
<comment type="similarity">
    <text evidence="7">Belongs to the binding-protein-dependent transport system permease family.</text>
</comment>
<dbReference type="InterPro" id="IPR000515">
    <property type="entry name" value="MetI-like"/>
</dbReference>
<evidence type="ECO:0000313" key="10">
    <source>
        <dbReference type="Proteomes" id="UP000481087"/>
    </source>
</evidence>
<evidence type="ECO:0000259" key="8">
    <source>
        <dbReference type="PROSITE" id="PS50928"/>
    </source>
</evidence>
<dbReference type="RefSeq" id="WP_161406551.1">
    <property type="nucleotide sequence ID" value="NZ_WTUZ01000012.1"/>
</dbReference>
<dbReference type="GO" id="GO:0055085">
    <property type="term" value="P:transmembrane transport"/>
    <property type="evidence" value="ECO:0007669"/>
    <property type="project" value="InterPro"/>
</dbReference>
<dbReference type="SUPFAM" id="SSF161098">
    <property type="entry name" value="MetI-like"/>
    <property type="match status" value="1"/>
</dbReference>
<comment type="caution">
    <text evidence="9">The sequence shown here is derived from an EMBL/GenBank/DDBJ whole genome shotgun (WGS) entry which is preliminary data.</text>
</comment>
<dbReference type="PANTHER" id="PTHR43744">
    <property type="entry name" value="ABC TRANSPORTER PERMEASE PROTEIN MG189-RELATED-RELATED"/>
    <property type="match status" value="1"/>
</dbReference>
<evidence type="ECO:0000256" key="4">
    <source>
        <dbReference type="ARBA" id="ARBA00022692"/>
    </source>
</evidence>
<evidence type="ECO:0000256" key="7">
    <source>
        <dbReference type="RuleBase" id="RU363032"/>
    </source>
</evidence>
<feature type="transmembrane region" description="Helical" evidence="7">
    <location>
        <begin position="116"/>
        <end position="136"/>
    </location>
</feature>
<evidence type="ECO:0000313" key="9">
    <source>
        <dbReference type="EMBL" id="MZQ82313.1"/>
    </source>
</evidence>
<organism evidence="9 10">
    <name type="scientific">Paenibacillus silvestris</name>
    <dbReference type="NCBI Taxonomy" id="2606219"/>
    <lineage>
        <taxon>Bacteria</taxon>
        <taxon>Bacillati</taxon>
        <taxon>Bacillota</taxon>
        <taxon>Bacilli</taxon>
        <taxon>Bacillales</taxon>
        <taxon>Paenibacillaceae</taxon>
        <taxon>Paenibacillus</taxon>
    </lineage>
</organism>
<comment type="subcellular location">
    <subcellularLocation>
        <location evidence="1 7">Cell membrane</location>
        <topology evidence="1 7">Multi-pass membrane protein</topology>
    </subcellularLocation>
</comment>
<feature type="transmembrane region" description="Helical" evidence="7">
    <location>
        <begin position="77"/>
        <end position="104"/>
    </location>
</feature>
<feature type="transmembrane region" description="Helical" evidence="7">
    <location>
        <begin position="265"/>
        <end position="285"/>
    </location>
</feature>
<dbReference type="CDD" id="cd06261">
    <property type="entry name" value="TM_PBP2"/>
    <property type="match status" value="1"/>
</dbReference>
<dbReference type="PANTHER" id="PTHR43744:SF9">
    <property type="entry name" value="POLYGALACTURONAN_RHAMNOGALACTURONAN TRANSPORT SYSTEM PERMEASE PROTEIN YTCP"/>
    <property type="match status" value="1"/>
</dbReference>
<keyword evidence="5 7" id="KW-1133">Transmembrane helix</keyword>
<feature type="domain" description="ABC transmembrane type-1" evidence="8">
    <location>
        <begin position="81"/>
        <end position="285"/>
    </location>
</feature>
<dbReference type="GO" id="GO:0005886">
    <property type="term" value="C:plasma membrane"/>
    <property type="evidence" value="ECO:0007669"/>
    <property type="project" value="UniProtKB-SubCell"/>
</dbReference>
<evidence type="ECO:0000256" key="6">
    <source>
        <dbReference type="ARBA" id="ARBA00023136"/>
    </source>
</evidence>
<accession>A0A6L8UVQ9</accession>
<keyword evidence="4 7" id="KW-0812">Transmembrane</keyword>